<evidence type="ECO:0000259" key="3">
    <source>
        <dbReference type="Pfam" id="PF03364"/>
    </source>
</evidence>
<dbReference type="InterPro" id="IPR023393">
    <property type="entry name" value="START-like_dom_sf"/>
</dbReference>
<dbReference type="Proteomes" id="UP001501570">
    <property type="component" value="Unassembled WGS sequence"/>
</dbReference>
<keyword evidence="2" id="KW-0812">Transmembrane</keyword>
<organism evidence="4 5">
    <name type="scientific">Rugosimonospora acidiphila</name>
    <dbReference type="NCBI Taxonomy" id="556531"/>
    <lineage>
        <taxon>Bacteria</taxon>
        <taxon>Bacillati</taxon>
        <taxon>Actinomycetota</taxon>
        <taxon>Actinomycetes</taxon>
        <taxon>Micromonosporales</taxon>
        <taxon>Micromonosporaceae</taxon>
        <taxon>Rugosimonospora</taxon>
    </lineage>
</organism>
<evidence type="ECO:0000256" key="2">
    <source>
        <dbReference type="SAM" id="Phobius"/>
    </source>
</evidence>
<keyword evidence="2" id="KW-1133">Transmembrane helix</keyword>
<feature type="domain" description="Coenzyme Q-binding protein COQ10 START" evidence="3">
    <location>
        <begin position="50"/>
        <end position="174"/>
    </location>
</feature>
<keyword evidence="5" id="KW-1185">Reference proteome</keyword>
<dbReference type="CDD" id="cd07817">
    <property type="entry name" value="SRPBCC_8"/>
    <property type="match status" value="1"/>
</dbReference>
<evidence type="ECO:0000256" key="1">
    <source>
        <dbReference type="SAM" id="MobiDB-lite"/>
    </source>
</evidence>
<dbReference type="PANTHER" id="PTHR33824">
    <property type="entry name" value="POLYKETIDE CYCLASE/DEHYDRASE AND LIPID TRANSPORT SUPERFAMILY PROTEIN"/>
    <property type="match status" value="1"/>
</dbReference>
<feature type="region of interest" description="Disordered" evidence="1">
    <location>
        <begin position="184"/>
        <end position="219"/>
    </location>
</feature>
<dbReference type="InterPro" id="IPR047137">
    <property type="entry name" value="ORF3"/>
</dbReference>
<dbReference type="SUPFAM" id="SSF55961">
    <property type="entry name" value="Bet v1-like"/>
    <property type="match status" value="1"/>
</dbReference>
<feature type="transmembrane region" description="Helical" evidence="2">
    <location>
        <begin position="12"/>
        <end position="32"/>
    </location>
</feature>
<dbReference type="Gene3D" id="3.30.530.20">
    <property type="match status" value="1"/>
</dbReference>
<sequence>MGRNDGGAVGRLIRPLGVASLGLGAVAALGVIRARGRRREALRVRASVTVDRAPEEAYRFWRDLENLPSFMYHLESVRATGQGGSHWTARAPGRRSVEWDAELVEDRPRQLIAWRSVDGADVKNSGQVSFAPAPGGRGTEVRVELDFSPPAGRLGAAVAKLFGEHPYQQARDDLRRFKQVIETGEVTRSDASPDGLNARRQLAQRPGRPRQGTGRREVR</sequence>
<reference evidence="5" key="1">
    <citation type="journal article" date="2019" name="Int. J. Syst. Evol. Microbiol.">
        <title>The Global Catalogue of Microorganisms (GCM) 10K type strain sequencing project: providing services to taxonomists for standard genome sequencing and annotation.</title>
        <authorList>
            <consortium name="The Broad Institute Genomics Platform"/>
            <consortium name="The Broad Institute Genome Sequencing Center for Infectious Disease"/>
            <person name="Wu L."/>
            <person name="Ma J."/>
        </authorList>
    </citation>
    <scope>NUCLEOTIDE SEQUENCE [LARGE SCALE GENOMIC DNA]</scope>
    <source>
        <strain evidence="5">JCM 18304</strain>
    </source>
</reference>
<protein>
    <recommendedName>
        <fullName evidence="3">Coenzyme Q-binding protein COQ10 START domain-containing protein</fullName>
    </recommendedName>
</protein>
<proteinExistence type="predicted"/>
<dbReference type="PANTHER" id="PTHR33824:SF7">
    <property type="entry name" value="POLYKETIDE CYCLASE_DEHYDRASE AND LIPID TRANSPORT SUPERFAMILY PROTEIN"/>
    <property type="match status" value="1"/>
</dbReference>
<accession>A0ABP9RVW6</accession>
<dbReference type="InterPro" id="IPR005031">
    <property type="entry name" value="COQ10_START"/>
</dbReference>
<gene>
    <name evidence="4" type="ORF">GCM10023322_35050</name>
</gene>
<evidence type="ECO:0000313" key="4">
    <source>
        <dbReference type="EMBL" id="GAA5187212.1"/>
    </source>
</evidence>
<evidence type="ECO:0000313" key="5">
    <source>
        <dbReference type="Proteomes" id="UP001501570"/>
    </source>
</evidence>
<dbReference type="Pfam" id="PF03364">
    <property type="entry name" value="Polyketide_cyc"/>
    <property type="match status" value="1"/>
</dbReference>
<dbReference type="EMBL" id="BAABJQ010000009">
    <property type="protein sequence ID" value="GAA5187212.1"/>
    <property type="molecule type" value="Genomic_DNA"/>
</dbReference>
<keyword evidence="2" id="KW-0472">Membrane</keyword>
<name>A0ABP9RVW6_9ACTN</name>
<comment type="caution">
    <text evidence="4">The sequence shown here is derived from an EMBL/GenBank/DDBJ whole genome shotgun (WGS) entry which is preliminary data.</text>
</comment>